<feature type="compositionally biased region" description="Gly residues" evidence="1">
    <location>
        <begin position="98"/>
        <end position="109"/>
    </location>
</feature>
<reference evidence="4 5" key="1">
    <citation type="submission" date="2019-06" db="EMBL/GenBank/DDBJ databases">
        <title>Sequencing the genomes of 1000 actinobacteria strains.</title>
        <authorList>
            <person name="Klenk H.-P."/>
        </authorList>
    </citation>
    <scope>NUCLEOTIDE SEQUENCE [LARGE SCALE GENOMIC DNA]</scope>
    <source>
        <strain evidence="4 5">DSM 45043</strain>
    </source>
</reference>
<evidence type="ECO:0008006" key="6">
    <source>
        <dbReference type="Google" id="ProtNLM"/>
    </source>
</evidence>
<comment type="caution">
    <text evidence="4">The sequence shown here is derived from an EMBL/GenBank/DDBJ whole genome shotgun (WGS) entry which is preliminary data.</text>
</comment>
<evidence type="ECO:0000256" key="1">
    <source>
        <dbReference type="SAM" id="MobiDB-lite"/>
    </source>
</evidence>
<evidence type="ECO:0000256" key="2">
    <source>
        <dbReference type="SAM" id="Phobius"/>
    </source>
</evidence>
<dbReference type="InterPro" id="IPR027273">
    <property type="entry name" value="Neocarzinostatin-like"/>
</dbReference>
<dbReference type="SUPFAM" id="SSF49319">
    <property type="entry name" value="Actinoxanthin-like"/>
    <property type="match status" value="1"/>
</dbReference>
<feature type="region of interest" description="Disordered" evidence="1">
    <location>
        <begin position="43"/>
        <end position="72"/>
    </location>
</feature>
<protein>
    <recommendedName>
        <fullName evidence="6">Neocarzinostatin family protein</fullName>
    </recommendedName>
</protein>
<keyword evidence="3" id="KW-0732">Signal</keyword>
<keyword evidence="5" id="KW-1185">Reference proteome</keyword>
<dbReference type="PROSITE" id="PS51318">
    <property type="entry name" value="TAT"/>
    <property type="match status" value="1"/>
</dbReference>
<evidence type="ECO:0000256" key="3">
    <source>
        <dbReference type="SAM" id="SignalP"/>
    </source>
</evidence>
<feature type="region of interest" description="Disordered" evidence="1">
    <location>
        <begin position="93"/>
        <end position="119"/>
    </location>
</feature>
<dbReference type="InterPro" id="IPR006311">
    <property type="entry name" value="TAT_signal"/>
</dbReference>
<dbReference type="AlphaFoldDB" id="A0A543IDR7"/>
<keyword evidence="2" id="KW-0472">Membrane</keyword>
<sequence length="224" mass="22127">MHAPRTAARSITARTLAARSGAALALTAAAGLALAPAALADAGRATGPDGQTLTVSETDGLPTGGAKVRVQGSGFDPRKGIYVALCRDNGPDKAPSPCGGGADTSGSGGASQWVSSNPPPYGKGLAVPYGPGGTFDVEIRVTPELSDSVDCTEVRCAVVTRADHTRGSDRSQDVRVPVTFGDDGGVPMWAWAAAGAGGAAVVAAGALLVPRRRRNAAAPSGAAA</sequence>
<evidence type="ECO:0000313" key="5">
    <source>
        <dbReference type="Proteomes" id="UP000316706"/>
    </source>
</evidence>
<keyword evidence="2" id="KW-0812">Transmembrane</keyword>
<keyword evidence="2" id="KW-1133">Transmembrane helix</keyword>
<dbReference type="RefSeq" id="WP_246077289.1">
    <property type="nucleotide sequence ID" value="NZ_VFPO01000001.1"/>
</dbReference>
<accession>A0A543IDR7</accession>
<feature type="transmembrane region" description="Helical" evidence="2">
    <location>
        <begin position="188"/>
        <end position="209"/>
    </location>
</feature>
<proteinExistence type="predicted"/>
<organism evidence="4 5">
    <name type="scientific">Actinomadura hallensis</name>
    <dbReference type="NCBI Taxonomy" id="337895"/>
    <lineage>
        <taxon>Bacteria</taxon>
        <taxon>Bacillati</taxon>
        <taxon>Actinomycetota</taxon>
        <taxon>Actinomycetes</taxon>
        <taxon>Streptosporangiales</taxon>
        <taxon>Thermomonosporaceae</taxon>
        <taxon>Actinomadura</taxon>
    </lineage>
</organism>
<gene>
    <name evidence="4" type="ORF">FHX41_2379</name>
</gene>
<evidence type="ECO:0000313" key="4">
    <source>
        <dbReference type="EMBL" id="TQM68723.1"/>
    </source>
</evidence>
<feature type="chain" id="PRO_5022013667" description="Neocarzinostatin family protein" evidence="3">
    <location>
        <begin position="41"/>
        <end position="224"/>
    </location>
</feature>
<dbReference type="EMBL" id="VFPO01000001">
    <property type="protein sequence ID" value="TQM68723.1"/>
    <property type="molecule type" value="Genomic_DNA"/>
</dbReference>
<dbReference type="Gene3D" id="2.60.40.230">
    <property type="entry name" value="Neocarzinostatin-like"/>
    <property type="match status" value="1"/>
</dbReference>
<dbReference type="Proteomes" id="UP000316706">
    <property type="component" value="Unassembled WGS sequence"/>
</dbReference>
<name>A0A543IDR7_9ACTN</name>
<feature type="signal peptide" evidence="3">
    <location>
        <begin position="1"/>
        <end position="40"/>
    </location>
</feature>